<accession>A0AAD5THW2</accession>
<dbReference type="EMBL" id="JADGJQ010000036">
    <property type="protein sequence ID" value="KAJ3176962.1"/>
    <property type="molecule type" value="Genomic_DNA"/>
</dbReference>
<feature type="transmembrane region" description="Helical" evidence="7">
    <location>
        <begin position="88"/>
        <end position="111"/>
    </location>
</feature>
<evidence type="ECO:0000256" key="5">
    <source>
        <dbReference type="ARBA" id="ARBA00023136"/>
    </source>
</evidence>
<comment type="subcellular location">
    <subcellularLocation>
        <location evidence="1">Membrane</location>
        <topology evidence="1">Multi-pass membrane protein</topology>
    </subcellularLocation>
</comment>
<protein>
    <submittedName>
        <fullName evidence="8">Protein unc-50</fullName>
    </submittedName>
</protein>
<evidence type="ECO:0000256" key="1">
    <source>
        <dbReference type="ARBA" id="ARBA00004141"/>
    </source>
</evidence>
<feature type="transmembrane region" description="Helical" evidence="7">
    <location>
        <begin position="231"/>
        <end position="253"/>
    </location>
</feature>
<evidence type="ECO:0000256" key="4">
    <source>
        <dbReference type="ARBA" id="ARBA00022989"/>
    </source>
</evidence>
<comment type="similarity">
    <text evidence="2">Belongs to the unc-50 family.</text>
</comment>
<proteinExistence type="inferred from homology"/>
<feature type="transmembrane region" description="Helical" evidence="7">
    <location>
        <begin position="118"/>
        <end position="141"/>
    </location>
</feature>
<feature type="transmembrane region" description="Helical" evidence="7">
    <location>
        <begin position="202"/>
        <end position="219"/>
    </location>
</feature>
<feature type="transmembrane region" description="Helical" evidence="7">
    <location>
        <begin position="171"/>
        <end position="190"/>
    </location>
</feature>
<evidence type="ECO:0000313" key="9">
    <source>
        <dbReference type="Proteomes" id="UP001212152"/>
    </source>
</evidence>
<name>A0AAD5THW2_9FUNG</name>
<keyword evidence="5 7" id="KW-0472">Membrane</keyword>
<keyword evidence="9" id="KW-1185">Reference proteome</keyword>
<dbReference type="PANTHER" id="PTHR12841:SF6">
    <property type="entry name" value="PROTEIN UNC-50 HOMOLOG"/>
    <property type="match status" value="1"/>
</dbReference>
<comment type="caution">
    <text evidence="8">The sequence shown here is derived from an EMBL/GenBank/DDBJ whole genome shotgun (WGS) entry which is preliminary data.</text>
</comment>
<sequence>MLPTSATRSPGAGYDYMSPSSSSRPQRTRRGSSRFFPTYIRRLFSFRQMDFEVALWEMFYLCVSPDRVYRNIKYHKQTKNQWARDDPAFMALLFFCLTVSAIAYGIVYSVGFLGLLRLILWMVFVDFLLVGAVVATTLWFITNRFLLQHNPHSVQQSVEWAYAFDVHCNSFFPMFLVTYVLQLFFIPIVVRSNWISMFIGNTLYLAATSYYVYITFLGYKALPFLKNPAIFLYPIGVLVVIYIISLIGAVPIAGRILSAYFP</sequence>
<evidence type="ECO:0000256" key="2">
    <source>
        <dbReference type="ARBA" id="ARBA00006293"/>
    </source>
</evidence>
<evidence type="ECO:0000256" key="7">
    <source>
        <dbReference type="SAM" id="Phobius"/>
    </source>
</evidence>
<dbReference type="PANTHER" id="PTHR12841">
    <property type="entry name" value="PROTEIN UNC-50 HOMOLOG"/>
    <property type="match status" value="1"/>
</dbReference>
<evidence type="ECO:0000313" key="8">
    <source>
        <dbReference type="EMBL" id="KAJ3176962.1"/>
    </source>
</evidence>
<gene>
    <name evidence="8" type="primary">UNC50</name>
    <name evidence="8" type="ORF">HDU87_004677</name>
</gene>
<dbReference type="GO" id="GO:0000139">
    <property type="term" value="C:Golgi membrane"/>
    <property type="evidence" value="ECO:0007669"/>
    <property type="project" value="TreeGrafter"/>
</dbReference>
<feature type="region of interest" description="Disordered" evidence="6">
    <location>
        <begin position="1"/>
        <end position="30"/>
    </location>
</feature>
<dbReference type="Pfam" id="PF05216">
    <property type="entry name" value="UNC-50"/>
    <property type="match status" value="1"/>
</dbReference>
<reference evidence="8" key="1">
    <citation type="submission" date="2020-05" db="EMBL/GenBank/DDBJ databases">
        <title>Phylogenomic resolution of chytrid fungi.</title>
        <authorList>
            <person name="Stajich J.E."/>
            <person name="Amses K."/>
            <person name="Simmons R."/>
            <person name="Seto K."/>
            <person name="Myers J."/>
            <person name="Bonds A."/>
            <person name="Quandt C.A."/>
            <person name="Barry K."/>
            <person name="Liu P."/>
            <person name="Grigoriev I."/>
            <person name="Longcore J.E."/>
            <person name="James T.Y."/>
        </authorList>
    </citation>
    <scope>NUCLEOTIDE SEQUENCE</scope>
    <source>
        <strain evidence="8">JEL0379</strain>
    </source>
</reference>
<evidence type="ECO:0000256" key="3">
    <source>
        <dbReference type="ARBA" id="ARBA00022692"/>
    </source>
</evidence>
<keyword evidence="4 7" id="KW-1133">Transmembrane helix</keyword>
<keyword evidence="3 7" id="KW-0812">Transmembrane</keyword>
<evidence type="ECO:0000256" key="6">
    <source>
        <dbReference type="SAM" id="MobiDB-lite"/>
    </source>
</evidence>
<dbReference type="AlphaFoldDB" id="A0AAD5THW2"/>
<dbReference type="Proteomes" id="UP001212152">
    <property type="component" value="Unassembled WGS sequence"/>
</dbReference>
<dbReference type="InterPro" id="IPR007881">
    <property type="entry name" value="UNC-50"/>
</dbReference>
<organism evidence="8 9">
    <name type="scientific">Geranomyces variabilis</name>
    <dbReference type="NCBI Taxonomy" id="109894"/>
    <lineage>
        <taxon>Eukaryota</taxon>
        <taxon>Fungi</taxon>
        <taxon>Fungi incertae sedis</taxon>
        <taxon>Chytridiomycota</taxon>
        <taxon>Chytridiomycota incertae sedis</taxon>
        <taxon>Chytridiomycetes</taxon>
        <taxon>Spizellomycetales</taxon>
        <taxon>Powellomycetaceae</taxon>
        <taxon>Geranomyces</taxon>
    </lineage>
</organism>